<sequence>MGEIKTLLELSLADWTVTETRVVGGGNTAKREAILTNFEPLPLLAACDPVRMSAS</sequence>
<gene>
    <name evidence="1" type="ORF">KL86APRO_10104</name>
</gene>
<evidence type="ECO:0000313" key="1">
    <source>
        <dbReference type="EMBL" id="SBV91265.1"/>
    </source>
</evidence>
<proteinExistence type="predicted"/>
<dbReference type="EMBL" id="FLUO01000001">
    <property type="protein sequence ID" value="SBV91265.1"/>
    <property type="molecule type" value="Genomic_DNA"/>
</dbReference>
<accession>A0A212IWG7</accession>
<name>A0A212IWG7_9PROT</name>
<protein>
    <submittedName>
        <fullName evidence="1">Uncharacterized protein</fullName>
    </submittedName>
</protein>
<reference evidence="1" key="1">
    <citation type="submission" date="2016-04" db="EMBL/GenBank/DDBJ databases">
        <authorList>
            <person name="Evans L.H."/>
            <person name="Alamgir A."/>
            <person name="Owens N."/>
            <person name="Weber N.D."/>
            <person name="Virtaneva K."/>
            <person name="Barbian K."/>
            <person name="Babar A."/>
            <person name="Rosenke K."/>
        </authorList>
    </citation>
    <scope>NUCLEOTIDE SEQUENCE</scope>
    <source>
        <strain evidence="1">86</strain>
    </source>
</reference>
<organism evidence="1">
    <name type="scientific">uncultured Alphaproteobacteria bacterium</name>
    <dbReference type="NCBI Taxonomy" id="91750"/>
    <lineage>
        <taxon>Bacteria</taxon>
        <taxon>Pseudomonadati</taxon>
        <taxon>Pseudomonadota</taxon>
        <taxon>Alphaproteobacteria</taxon>
        <taxon>environmental samples</taxon>
    </lineage>
</organism>
<dbReference type="AlphaFoldDB" id="A0A212IWG7"/>